<name>A0A916Z5E3_9SPHN</name>
<sequence>MGRGRALSYATDDFGMPFWSPHWPVYLAFAVVGAVIGSFAGAAAIRMARGEGVALERSHCDSCGRVLGVAELVPLLSFILLRGACRECGARIDRWQPFAEIVGTGIGLVAVWAAGDLREAVLLTIFGWQLLVLGLSDARSFHLPPVAIAVLALCAAIVPISAPLGANDVLPLSLQQAMGGSLGFLMLAVPALAYRAVRKAEGMGSADPALFAAIGLWLGPLGVCITLLLAAGSGIALALAWRRLRAGNDAVADPESESVANESGKGVETGLPDGALPLGALLCPCAFLTAVAGFSTFSAV</sequence>
<dbReference type="GO" id="GO:0006465">
    <property type="term" value="P:signal peptide processing"/>
    <property type="evidence" value="ECO:0007669"/>
    <property type="project" value="TreeGrafter"/>
</dbReference>
<proteinExistence type="inferred from homology"/>
<keyword evidence="4 7" id="KW-0812">Transmembrane</keyword>
<evidence type="ECO:0000256" key="6">
    <source>
        <dbReference type="ARBA" id="ARBA00023136"/>
    </source>
</evidence>
<evidence type="ECO:0000256" key="7">
    <source>
        <dbReference type="SAM" id="Phobius"/>
    </source>
</evidence>
<feature type="transmembrane region" description="Helical" evidence="7">
    <location>
        <begin position="178"/>
        <end position="197"/>
    </location>
</feature>
<dbReference type="AlphaFoldDB" id="A0A916Z5E3"/>
<evidence type="ECO:0000256" key="1">
    <source>
        <dbReference type="ARBA" id="ARBA00004651"/>
    </source>
</evidence>
<dbReference type="RefSeq" id="WP_066770325.1">
    <property type="nucleotide sequence ID" value="NZ_BMIP01000006.1"/>
</dbReference>
<evidence type="ECO:0000259" key="8">
    <source>
        <dbReference type="Pfam" id="PF01478"/>
    </source>
</evidence>
<accession>A0A916Z5E3</accession>
<evidence type="ECO:0000256" key="5">
    <source>
        <dbReference type="ARBA" id="ARBA00022989"/>
    </source>
</evidence>
<evidence type="ECO:0008006" key="12">
    <source>
        <dbReference type="Google" id="ProtNLM"/>
    </source>
</evidence>
<keyword evidence="3" id="KW-1003">Cell membrane</keyword>
<dbReference type="Pfam" id="PF06750">
    <property type="entry name" value="A24_N_bact"/>
    <property type="match status" value="1"/>
</dbReference>
<organism evidence="10 11">
    <name type="scientific">Croceicoccus mobilis</name>
    <dbReference type="NCBI Taxonomy" id="1703339"/>
    <lineage>
        <taxon>Bacteria</taxon>
        <taxon>Pseudomonadati</taxon>
        <taxon>Pseudomonadota</taxon>
        <taxon>Alphaproteobacteria</taxon>
        <taxon>Sphingomonadales</taxon>
        <taxon>Erythrobacteraceae</taxon>
        <taxon>Croceicoccus</taxon>
    </lineage>
</organism>
<dbReference type="EMBL" id="BMIP01000006">
    <property type="protein sequence ID" value="GGD76503.1"/>
    <property type="molecule type" value="Genomic_DNA"/>
</dbReference>
<dbReference type="GO" id="GO:0004190">
    <property type="term" value="F:aspartic-type endopeptidase activity"/>
    <property type="evidence" value="ECO:0007669"/>
    <property type="project" value="InterPro"/>
</dbReference>
<dbReference type="Pfam" id="PF01478">
    <property type="entry name" value="Peptidase_A24"/>
    <property type="match status" value="1"/>
</dbReference>
<keyword evidence="5 7" id="KW-1133">Transmembrane helix</keyword>
<comment type="caution">
    <text evidence="10">The sequence shown here is derived from an EMBL/GenBank/DDBJ whole genome shotgun (WGS) entry which is preliminary data.</text>
</comment>
<protein>
    <recommendedName>
        <fullName evidence="12">Prepilin peptidase</fullName>
    </recommendedName>
</protein>
<feature type="transmembrane region" description="Helical" evidence="7">
    <location>
        <begin position="145"/>
        <end position="166"/>
    </location>
</feature>
<feature type="transmembrane region" description="Helical" evidence="7">
    <location>
        <begin position="25"/>
        <end position="45"/>
    </location>
</feature>
<evidence type="ECO:0000259" key="9">
    <source>
        <dbReference type="Pfam" id="PF06750"/>
    </source>
</evidence>
<gene>
    <name evidence="10" type="ORF">GCM10010990_27740</name>
</gene>
<reference evidence="10" key="1">
    <citation type="journal article" date="2014" name="Int. J. Syst. Evol. Microbiol.">
        <title>Complete genome sequence of Corynebacterium casei LMG S-19264T (=DSM 44701T), isolated from a smear-ripened cheese.</title>
        <authorList>
            <consortium name="US DOE Joint Genome Institute (JGI-PGF)"/>
            <person name="Walter F."/>
            <person name="Albersmeier A."/>
            <person name="Kalinowski J."/>
            <person name="Ruckert C."/>
        </authorList>
    </citation>
    <scope>NUCLEOTIDE SEQUENCE</scope>
    <source>
        <strain evidence="10">CGMCC 1.15360</strain>
    </source>
</reference>
<comment type="similarity">
    <text evidence="2">Belongs to the peptidase A24 family.</text>
</comment>
<feature type="transmembrane region" description="Helical" evidence="7">
    <location>
        <begin position="120"/>
        <end position="138"/>
    </location>
</feature>
<comment type="subcellular location">
    <subcellularLocation>
        <location evidence="1">Cell membrane</location>
        <topology evidence="1">Multi-pass membrane protein</topology>
    </subcellularLocation>
</comment>
<keyword evidence="11" id="KW-1185">Reference proteome</keyword>
<keyword evidence="6 7" id="KW-0472">Membrane</keyword>
<dbReference type="PANTHER" id="PTHR30487">
    <property type="entry name" value="TYPE 4 PREPILIN-LIKE PROTEINS LEADER PEPTIDE-PROCESSING ENZYME"/>
    <property type="match status" value="1"/>
</dbReference>
<feature type="transmembrane region" description="Helical" evidence="7">
    <location>
        <begin position="97"/>
        <end position="114"/>
    </location>
</feature>
<reference evidence="10" key="2">
    <citation type="submission" date="2020-09" db="EMBL/GenBank/DDBJ databases">
        <authorList>
            <person name="Sun Q."/>
            <person name="Zhou Y."/>
        </authorList>
    </citation>
    <scope>NUCLEOTIDE SEQUENCE</scope>
    <source>
        <strain evidence="10">CGMCC 1.15360</strain>
    </source>
</reference>
<feature type="domain" description="Prepilin type IV endopeptidase peptidase" evidence="8">
    <location>
        <begin position="125"/>
        <end position="238"/>
    </location>
</feature>
<evidence type="ECO:0000256" key="2">
    <source>
        <dbReference type="ARBA" id="ARBA00005801"/>
    </source>
</evidence>
<evidence type="ECO:0000313" key="11">
    <source>
        <dbReference type="Proteomes" id="UP000612349"/>
    </source>
</evidence>
<feature type="domain" description="Prepilin peptidase A24 N-terminal" evidence="9">
    <location>
        <begin position="31"/>
        <end position="112"/>
    </location>
</feature>
<feature type="transmembrane region" description="Helical" evidence="7">
    <location>
        <begin position="209"/>
        <end position="241"/>
    </location>
</feature>
<dbReference type="Proteomes" id="UP000612349">
    <property type="component" value="Unassembled WGS sequence"/>
</dbReference>
<dbReference type="InterPro" id="IPR050882">
    <property type="entry name" value="Prepilin_peptidase/N-MTase"/>
</dbReference>
<feature type="transmembrane region" description="Helical" evidence="7">
    <location>
        <begin position="275"/>
        <end position="297"/>
    </location>
</feature>
<evidence type="ECO:0000313" key="10">
    <source>
        <dbReference type="EMBL" id="GGD76503.1"/>
    </source>
</evidence>
<evidence type="ECO:0000256" key="3">
    <source>
        <dbReference type="ARBA" id="ARBA00022475"/>
    </source>
</evidence>
<dbReference type="GO" id="GO:0005886">
    <property type="term" value="C:plasma membrane"/>
    <property type="evidence" value="ECO:0007669"/>
    <property type="project" value="UniProtKB-SubCell"/>
</dbReference>
<dbReference type="InterPro" id="IPR000045">
    <property type="entry name" value="Prepilin_IV_endopep_pep"/>
</dbReference>
<dbReference type="PANTHER" id="PTHR30487:SF0">
    <property type="entry name" value="PREPILIN LEADER PEPTIDASE_N-METHYLTRANSFERASE-RELATED"/>
    <property type="match status" value="1"/>
</dbReference>
<dbReference type="OrthoDB" id="9789291at2"/>
<dbReference type="InterPro" id="IPR010627">
    <property type="entry name" value="Prepilin_pept_A24_N"/>
</dbReference>
<evidence type="ECO:0000256" key="4">
    <source>
        <dbReference type="ARBA" id="ARBA00022692"/>
    </source>
</evidence>